<dbReference type="Proteomes" id="UP000787672">
    <property type="component" value="Unassembled WGS sequence"/>
</dbReference>
<proteinExistence type="predicted"/>
<evidence type="ECO:0000313" key="3">
    <source>
        <dbReference type="Proteomes" id="UP000787672"/>
    </source>
</evidence>
<evidence type="ECO:0000313" key="2">
    <source>
        <dbReference type="EMBL" id="MBU5627951.1"/>
    </source>
</evidence>
<gene>
    <name evidence="2" type="ORF">KQI82_13650</name>
</gene>
<feature type="region of interest" description="Disordered" evidence="1">
    <location>
        <begin position="15"/>
        <end position="54"/>
    </location>
</feature>
<name>A0ABS6FCG4_9FIRM</name>
<organism evidence="2 3">
    <name type="scientific">Dysosmobacter acutus</name>
    <dbReference type="NCBI Taxonomy" id="2841504"/>
    <lineage>
        <taxon>Bacteria</taxon>
        <taxon>Bacillati</taxon>
        <taxon>Bacillota</taxon>
        <taxon>Clostridia</taxon>
        <taxon>Eubacteriales</taxon>
        <taxon>Oscillospiraceae</taxon>
        <taxon>Dysosmobacter</taxon>
    </lineage>
</organism>
<keyword evidence="3" id="KW-1185">Reference proteome</keyword>
<reference evidence="2 3" key="1">
    <citation type="submission" date="2021-06" db="EMBL/GenBank/DDBJ databases">
        <authorList>
            <person name="Sun Q."/>
            <person name="Li D."/>
        </authorList>
    </citation>
    <scope>NUCLEOTIDE SEQUENCE [LARGE SCALE GENOMIC DNA]</scope>
    <source>
        <strain evidence="2 3">MSJ-2</strain>
    </source>
</reference>
<sequence>MEKQCGMLFSTMAVQPGRLPPAEPEASGPVLGVSGRNQDRGHRPRFHQNKEDDP</sequence>
<protein>
    <submittedName>
        <fullName evidence="2">Uncharacterized protein</fullName>
    </submittedName>
</protein>
<dbReference type="RefSeq" id="WP_216633263.1">
    <property type="nucleotide sequence ID" value="NZ_JAHLQN010000001.1"/>
</dbReference>
<comment type="caution">
    <text evidence="2">The sequence shown here is derived from an EMBL/GenBank/DDBJ whole genome shotgun (WGS) entry which is preliminary data.</text>
</comment>
<accession>A0ABS6FCG4</accession>
<dbReference type="EMBL" id="JAHLQN010000001">
    <property type="protein sequence ID" value="MBU5627951.1"/>
    <property type="molecule type" value="Genomic_DNA"/>
</dbReference>
<evidence type="ECO:0000256" key="1">
    <source>
        <dbReference type="SAM" id="MobiDB-lite"/>
    </source>
</evidence>